<reference evidence="1 2" key="1">
    <citation type="submission" date="2019-03" db="EMBL/GenBank/DDBJ databases">
        <authorList>
            <consortium name="Pathogen Informatics"/>
        </authorList>
    </citation>
    <scope>NUCLEOTIDE SEQUENCE [LARGE SCALE GENOMIC DNA]</scope>
    <source>
        <strain evidence="1 2">NCTC13038</strain>
    </source>
</reference>
<dbReference type="AlphaFoldDB" id="A0A485BEW1"/>
<evidence type="ECO:0000313" key="2">
    <source>
        <dbReference type="Proteomes" id="UP000332594"/>
    </source>
</evidence>
<proteinExistence type="predicted"/>
<dbReference type="EMBL" id="CAADJG010000002">
    <property type="protein sequence ID" value="VFS71654.1"/>
    <property type="molecule type" value="Genomic_DNA"/>
</dbReference>
<evidence type="ECO:0000313" key="1">
    <source>
        <dbReference type="EMBL" id="VFS71654.1"/>
    </source>
</evidence>
<organism evidence="1 2">
    <name type="scientific">Raoultella terrigena</name>
    <name type="common">Klebsiella terrigena</name>
    <dbReference type="NCBI Taxonomy" id="577"/>
    <lineage>
        <taxon>Bacteria</taxon>
        <taxon>Pseudomonadati</taxon>
        <taxon>Pseudomonadota</taxon>
        <taxon>Gammaproteobacteria</taxon>
        <taxon>Enterobacterales</taxon>
        <taxon>Enterobacteriaceae</taxon>
        <taxon>Klebsiella/Raoultella group</taxon>
        <taxon>Raoultella</taxon>
    </lineage>
</organism>
<protein>
    <submittedName>
        <fullName evidence="1">Uncharacterized protein</fullName>
    </submittedName>
</protein>
<gene>
    <name evidence="1" type="ORF">NCTC13038_02384</name>
</gene>
<dbReference type="Proteomes" id="UP000332594">
    <property type="component" value="Unassembled WGS sequence"/>
</dbReference>
<accession>A0A485BEW1</accession>
<name>A0A485BEW1_RAOTE</name>
<sequence>MAALTVCPARMAFIAIPAATGLEQKGDIFGKDKKKSDEQFFSVADCQDFK</sequence>